<name>A0ABQ5U226_9PROT</name>
<dbReference type="Pfam" id="PF02770">
    <property type="entry name" value="Acyl-CoA_dh_M"/>
    <property type="match status" value="1"/>
</dbReference>
<dbReference type="SUPFAM" id="SSF47203">
    <property type="entry name" value="Acyl-CoA dehydrogenase C-terminal domain-like"/>
    <property type="match status" value="1"/>
</dbReference>
<keyword evidence="11" id="KW-1185">Reference proteome</keyword>
<reference evidence="10" key="2">
    <citation type="submission" date="2023-01" db="EMBL/GenBank/DDBJ databases">
        <title>Draft genome sequence of Sneathiella chinensis strain NBRC 103408.</title>
        <authorList>
            <person name="Sun Q."/>
            <person name="Mori K."/>
        </authorList>
    </citation>
    <scope>NUCLEOTIDE SEQUENCE</scope>
    <source>
        <strain evidence="10">NBRC 103408</strain>
    </source>
</reference>
<evidence type="ECO:0000259" key="7">
    <source>
        <dbReference type="Pfam" id="PF00441"/>
    </source>
</evidence>
<evidence type="ECO:0000256" key="2">
    <source>
        <dbReference type="ARBA" id="ARBA00009347"/>
    </source>
</evidence>
<protein>
    <submittedName>
        <fullName evidence="10">Acyl-CoA dehydrogenase</fullName>
    </submittedName>
</protein>
<comment type="caution">
    <text evidence="10">The sequence shown here is derived from an EMBL/GenBank/DDBJ whole genome shotgun (WGS) entry which is preliminary data.</text>
</comment>
<evidence type="ECO:0000256" key="6">
    <source>
        <dbReference type="RuleBase" id="RU362125"/>
    </source>
</evidence>
<dbReference type="InterPro" id="IPR009100">
    <property type="entry name" value="AcylCoA_DH/oxidase_NM_dom_sf"/>
</dbReference>
<keyword evidence="3 6" id="KW-0285">Flavoprotein</keyword>
<comment type="similarity">
    <text evidence="2 6">Belongs to the acyl-CoA dehydrogenase family.</text>
</comment>
<evidence type="ECO:0000256" key="3">
    <source>
        <dbReference type="ARBA" id="ARBA00022630"/>
    </source>
</evidence>
<reference evidence="10" key="1">
    <citation type="journal article" date="2014" name="Int. J. Syst. Evol. Microbiol.">
        <title>Complete genome of a new Firmicutes species belonging to the dominant human colonic microbiota ('Ruminococcus bicirculans') reveals two chromosomes and a selective capacity to utilize plant glucans.</title>
        <authorList>
            <consortium name="NISC Comparative Sequencing Program"/>
            <person name="Wegmann U."/>
            <person name="Louis P."/>
            <person name="Goesmann A."/>
            <person name="Henrissat B."/>
            <person name="Duncan S.H."/>
            <person name="Flint H.J."/>
        </authorList>
    </citation>
    <scope>NUCLEOTIDE SEQUENCE</scope>
    <source>
        <strain evidence="10">NBRC 103408</strain>
    </source>
</reference>
<dbReference type="InterPro" id="IPR037069">
    <property type="entry name" value="AcylCoA_DH/ox_N_sf"/>
</dbReference>
<dbReference type="PANTHER" id="PTHR43292">
    <property type="entry name" value="ACYL-COA DEHYDROGENASE"/>
    <property type="match status" value="1"/>
</dbReference>
<dbReference type="Gene3D" id="2.40.110.10">
    <property type="entry name" value="Butyryl-CoA Dehydrogenase, subunit A, domain 2"/>
    <property type="match status" value="1"/>
</dbReference>
<sequence>MDLKLSKEDQAFQEEVRSFLKENLTEDIRYNTALGGAVRSDPATGDKWARILGQKGWLAYTWPKEMGGPGWNSVQRYIFESECALAGTPLVNSMGFRMVGPIIHKFGTDEQKAEHLPRIARHELNWCQGYSEPGSGSDLASLQTQAKSDGDDYIVNGTKIWTTGAHYGDMCFCLVRTSNEGKKQEGISFLLIDMKAPGVTVQPIIMLSGDHDLNQVFFDDVRVPKSNRVGAENEGWTVAKYLLEFERGAVAYTPALKAGILDIRKIASMERNGMGGSLMEDDDFRRRLTNLEVEVISAEYTEKRFMSALSQGQNPGPKASMFKLMGSEIGQRLSELRMDAISYYAVPNEPETREPSSNKRFVGPEYAQAVTAKHLNGRASTIYAGSSEVQRTILSKQMLGL</sequence>
<comment type="cofactor">
    <cofactor evidence="1 6">
        <name>FAD</name>
        <dbReference type="ChEBI" id="CHEBI:57692"/>
    </cofactor>
</comment>
<dbReference type="InterPro" id="IPR013786">
    <property type="entry name" value="AcylCoA_DH/ox_N"/>
</dbReference>
<dbReference type="InterPro" id="IPR046373">
    <property type="entry name" value="Acyl-CoA_Oxase/DH_mid-dom_sf"/>
</dbReference>
<dbReference type="Pfam" id="PF00441">
    <property type="entry name" value="Acyl-CoA_dh_1"/>
    <property type="match status" value="1"/>
</dbReference>
<dbReference type="RefSeq" id="WP_169559399.1">
    <property type="nucleotide sequence ID" value="NZ_BSNF01000001.1"/>
</dbReference>
<dbReference type="InterPro" id="IPR009075">
    <property type="entry name" value="AcylCo_DH/oxidase_C"/>
</dbReference>
<evidence type="ECO:0000256" key="1">
    <source>
        <dbReference type="ARBA" id="ARBA00001974"/>
    </source>
</evidence>
<dbReference type="InterPro" id="IPR052161">
    <property type="entry name" value="Mycobact_Acyl-CoA_DH"/>
</dbReference>
<gene>
    <name evidence="10" type="ORF">GCM10007924_06180</name>
</gene>
<dbReference type="EMBL" id="BSNF01000001">
    <property type="protein sequence ID" value="GLQ05397.1"/>
    <property type="molecule type" value="Genomic_DNA"/>
</dbReference>
<evidence type="ECO:0000313" key="11">
    <source>
        <dbReference type="Proteomes" id="UP001161409"/>
    </source>
</evidence>
<accession>A0ABQ5U226</accession>
<keyword evidence="5 6" id="KW-0560">Oxidoreductase</keyword>
<feature type="domain" description="Acyl-CoA dehydrogenase/oxidase C-terminal" evidence="7">
    <location>
        <begin position="233"/>
        <end position="399"/>
    </location>
</feature>
<dbReference type="InterPro" id="IPR006091">
    <property type="entry name" value="Acyl-CoA_Oxase/DH_mid-dom"/>
</dbReference>
<dbReference type="Proteomes" id="UP001161409">
    <property type="component" value="Unassembled WGS sequence"/>
</dbReference>
<proteinExistence type="inferred from homology"/>
<evidence type="ECO:0000259" key="9">
    <source>
        <dbReference type="Pfam" id="PF02771"/>
    </source>
</evidence>
<feature type="domain" description="Acyl-CoA oxidase/dehydrogenase middle" evidence="8">
    <location>
        <begin position="127"/>
        <end position="221"/>
    </location>
</feature>
<dbReference type="Gene3D" id="1.20.140.10">
    <property type="entry name" value="Butyryl-CoA Dehydrogenase, subunit A, domain 3"/>
    <property type="match status" value="1"/>
</dbReference>
<dbReference type="Gene3D" id="1.10.540.10">
    <property type="entry name" value="Acyl-CoA dehydrogenase/oxidase, N-terminal domain"/>
    <property type="match status" value="1"/>
</dbReference>
<dbReference type="PANTHER" id="PTHR43292:SF3">
    <property type="entry name" value="ACYL-COA DEHYDROGENASE FADE29"/>
    <property type="match status" value="1"/>
</dbReference>
<keyword evidence="4 6" id="KW-0274">FAD</keyword>
<evidence type="ECO:0000256" key="4">
    <source>
        <dbReference type="ARBA" id="ARBA00022827"/>
    </source>
</evidence>
<dbReference type="Pfam" id="PF02771">
    <property type="entry name" value="Acyl-CoA_dh_N"/>
    <property type="match status" value="1"/>
</dbReference>
<feature type="domain" description="Acyl-CoA dehydrogenase/oxidase N-terminal" evidence="9">
    <location>
        <begin position="6"/>
        <end position="123"/>
    </location>
</feature>
<organism evidence="10 11">
    <name type="scientific">Sneathiella chinensis</name>
    <dbReference type="NCBI Taxonomy" id="349750"/>
    <lineage>
        <taxon>Bacteria</taxon>
        <taxon>Pseudomonadati</taxon>
        <taxon>Pseudomonadota</taxon>
        <taxon>Alphaproteobacteria</taxon>
        <taxon>Sneathiellales</taxon>
        <taxon>Sneathiellaceae</taxon>
        <taxon>Sneathiella</taxon>
    </lineage>
</organism>
<evidence type="ECO:0000256" key="5">
    <source>
        <dbReference type="ARBA" id="ARBA00023002"/>
    </source>
</evidence>
<dbReference type="InterPro" id="IPR036250">
    <property type="entry name" value="AcylCo_DH-like_C"/>
</dbReference>
<evidence type="ECO:0000259" key="8">
    <source>
        <dbReference type="Pfam" id="PF02770"/>
    </source>
</evidence>
<evidence type="ECO:0000313" key="10">
    <source>
        <dbReference type="EMBL" id="GLQ05397.1"/>
    </source>
</evidence>
<dbReference type="SUPFAM" id="SSF56645">
    <property type="entry name" value="Acyl-CoA dehydrogenase NM domain-like"/>
    <property type="match status" value="1"/>
</dbReference>